<evidence type="ECO:0000259" key="1">
    <source>
        <dbReference type="Pfam" id="PF14024"/>
    </source>
</evidence>
<dbReference type="AlphaFoldDB" id="A0A1Z4BTI3"/>
<dbReference type="Proteomes" id="UP000197007">
    <property type="component" value="Chromosome"/>
</dbReference>
<reference evidence="3" key="1">
    <citation type="submission" date="2017-06" db="EMBL/GenBank/DDBJ databases">
        <title>Complete genome sequence of Capnocytophaga sp. KCOM 1579 (=ChDC OS43) isolated from a human refractory periapical abscess lesion.</title>
        <authorList>
            <person name="Kook J.-K."/>
            <person name="Park S.-N."/>
            <person name="Lim Y.K."/>
            <person name="Roh H."/>
        </authorList>
    </citation>
    <scope>NUCLEOTIDE SEQUENCE [LARGE SCALE GENOMIC DNA]</scope>
    <source>
        <strain evidence="3">ChDC OS43</strain>
    </source>
</reference>
<evidence type="ECO:0000313" key="2">
    <source>
        <dbReference type="EMBL" id="ASF44553.1"/>
    </source>
</evidence>
<gene>
    <name evidence="2" type="ORF">CBG49_12285</name>
</gene>
<feature type="domain" description="DUF4240" evidence="1">
    <location>
        <begin position="7"/>
        <end position="93"/>
    </location>
</feature>
<proteinExistence type="predicted"/>
<evidence type="ECO:0000313" key="3">
    <source>
        <dbReference type="Proteomes" id="UP000197007"/>
    </source>
</evidence>
<sequence length="123" mass="14365">MNNTDKEQWFWNIIANAKEDRELLRTILMEFSKDNIVAFQEIFVDLAAELQCEPFTDYIEESEDGVEDVSHWVVSKGRTYYEKILKHPELIPYSIKGNDSDTILYGIADEVCLDKYNDVTGIY</sequence>
<keyword evidence="3" id="KW-1185">Reference proteome</keyword>
<dbReference type="InterPro" id="IPR025334">
    <property type="entry name" value="DUF4240"/>
</dbReference>
<organism evidence="2 3">
    <name type="scientific">Capnocytophaga endodontalis</name>
    <dbReference type="NCBI Taxonomy" id="2708117"/>
    <lineage>
        <taxon>Bacteria</taxon>
        <taxon>Pseudomonadati</taxon>
        <taxon>Bacteroidota</taxon>
        <taxon>Flavobacteriia</taxon>
        <taxon>Flavobacteriales</taxon>
        <taxon>Flavobacteriaceae</taxon>
        <taxon>Capnocytophaga</taxon>
    </lineage>
</organism>
<dbReference type="EMBL" id="CP022022">
    <property type="protein sequence ID" value="ASF44553.1"/>
    <property type="molecule type" value="Genomic_DNA"/>
</dbReference>
<accession>A0A1Z4BTI3</accession>
<protein>
    <submittedName>
        <fullName evidence="2">Ferredoxin</fullName>
    </submittedName>
</protein>
<dbReference type="KEGG" id="capn:CBG49_12285"/>
<name>A0A1Z4BTI3_9FLAO</name>
<dbReference type="Pfam" id="PF14024">
    <property type="entry name" value="DUF4240"/>
    <property type="match status" value="1"/>
</dbReference>